<reference evidence="1 2" key="2">
    <citation type="journal article" date="2018" name="Plant J.">
        <title>The Physcomitrella patens chromosome-scale assembly reveals moss genome structure and evolution.</title>
        <authorList>
            <person name="Lang D."/>
            <person name="Ullrich K.K."/>
            <person name="Murat F."/>
            <person name="Fuchs J."/>
            <person name="Jenkins J."/>
            <person name="Haas F.B."/>
            <person name="Piednoel M."/>
            <person name="Gundlach H."/>
            <person name="Van Bel M."/>
            <person name="Meyberg R."/>
            <person name="Vives C."/>
            <person name="Morata J."/>
            <person name="Symeonidi A."/>
            <person name="Hiss M."/>
            <person name="Muchero W."/>
            <person name="Kamisugi Y."/>
            <person name="Saleh O."/>
            <person name="Blanc G."/>
            <person name="Decker E.L."/>
            <person name="van Gessel N."/>
            <person name="Grimwood J."/>
            <person name="Hayes R.D."/>
            <person name="Graham S.W."/>
            <person name="Gunter L.E."/>
            <person name="McDaniel S.F."/>
            <person name="Hoernstein S.N.W."/>
            <person name="Larsson A."/>
            <person name="Li F.W."/>
            <person name="Perroud P.F."/>
            <person name="Phillips J."/>
            <person name="Ranjan P."/>
            <person name="Rokshar D.S."/>
            <person name="Rothfels C.J."/>
            <person name="Schneider L."/>
            <person name="Shu S."/>
            <person name="Stevenson D.W."/>
            <person name="Thummler F."/>
            <person name="Tillich M."/>
            <person name="Villarreal Aguilar J.C."/>
            <person name="Widiez T."/>
            <person name="Wong G.K."/>
            <person name="Wymore A."/>
            <person name="Zhang Y."/>
            <person name="Zimmer A.D."/>
            <person name="Quatrano R.S."/>
            <person name="Mayer K.F.X."/>
            <person name="Goodstein D."/>
            <person name="Casacuberta J.M."/>
            <person name="Vandepoele K."/>
            <person name="Reski R."/>
            <person name="Cuming A.C."/>
            <person name="Tuskan G.A."/>
            <person name="Maumus F."/>
            <person name="Salse J."/>
            <person name="Schmutz J."/>
            <person name="Rensing S.A."/>
        </authorList>
    </citation>
    <scope>NUCLEOTIDE SEQUENCE [LARGE SCALE GENOMIC DNA]</scope>
    <source>
        <strain evidence="1 2">cv. Gransden 2004</strain>
    </source>
</reference>
<keyword evidence="2" id="KW-1185">Reference proteome</keyword>
<organism evidence="1 2">
    <name type="scientific">Physcomitrium patens</name>
    <name type="common">Spreading-leaved earth moss</name>
    <name type="synonym">Physcomitrella patens</name>
    <dbReference type="NCBI Taxonomy" id="3218"/>
    <lineage>
        <taxon>Eukaryota</taxon>
        <taxon>Viridiplantae</taxon>
        <taxon>Streptophyta</taxon>
        <taxon>Embryophyta</taxon>
        <taxon>Bryophyta</taxon>
        <taxon>Bryophytina</taxon>
        <taxon>Bryopsida</taxon>
        <taxon>Funariidae</taxon>
        <taxon>Funariales</taxon>
        <taxon>Funariaceae</taxon>
        <taxon>Physcomitrium</taxon>
    </lineage>
</organism>
<reference evidence="1" key="3">
    <citation type="submission" date="2020-12" db="UniProtKB">
        <authorList>
            <consortium name="EnsemblPlants"/>
        </authorList>
    </citation>
    <scope>IDENTIFICATION</scope>
</reference>
<evidence type="ECO:0008006" key="3">
    <source>
        <dbReference type="Google" id="ProtNLM"/>
    </source>
</evidence>
<dbReference type="GO" id="GO:0015035">
    <property type="term" value="F:protein-disulfide reductase activity"/>
    <property type="evidence" value="ECO:0007669"/>
    <property type="project" value="InterPro"/>
</dbReference>
<reference evidence="1 2" key="1">
    <citation type="journal article" date="2008" name="Science">
        <title>The Physcomitrella genome reveals evolutionary insights into the conquest of land by plants.</title>
        <authorList>
            <person name="Rensing S."/>
            <person name="Lang D."/>
            <person name="Zimmer A."/>
            <person name="Terry A."/>
            <person name="Salamov A."/>
            <person name="Shapiro H."/>
            <person name="Nishiyama T."/>
            <person name="Perroud P.-F."/>
            <person name="Lindquist E."/>
            <person name="Kamisugi Y."/>
            <person name="Tanahashi T."/>
            <person name="Sakakibara K."/>
            <person name="Fujita T."/>
            <person name="Oishi K."/>
            <person name="Shin-I T."/>
            <person name="Kuroki Y."/>
            <person name="Toyoda A."/>
            <person name="Suzuki Y."/>
            <person name="Hashimoto A."/>
            <person name="Yamaguchi K."/>
            <person name="Sugano A."/>
            <person name="Kohara Y."/>
            <person name="Fujiyama A."/>
            <person name="Anterola A."/>
            <person name="Aoki S."/>
            <person name="Ashton N."/>
            <person name="Barbazuk W.B."/>
            <person name="Barker E."/>
            <person name="Bennetzen J."/>
            <person name="Bezanilla M."/>
            <person name="Blankenship R."/>
            <person name="Cho S.H."/>
            <person name="Dutcher S."/>
            <person name="Estelle M."/>
            <person name="Fawcett J.A."/>
            <person name="Gundlach H."/>
            <person name="Hanada K."/>
            <person name="Heyl A."/>
            <person name="Hicks K.A."/>
            <person name="Hugh J."/>
            <person name="Lohr M."/>
            <person name="Mayer K."/>
            <person name="Melkozernov A."/>
            <person name="Murata T."/>
            <person name="Nelson D."/>
            <person name="Pils B."/>
            <person name="Prigge M."/>
            <person name="Reiss B."/>
            <person name="Renner T."/>
            <person name="Rombauts S."/>
            <person name="Rushton P."/>
            <person name="Sanderfoot A."/>
            <person name="Schween G."/>
            <person name="Shiu S.-H."/>
            <person name="Stueber K."/>
            <person name="Theodoulou F.L."/>
            <person name="Tu H."/>
            <person name="Van de Peer Y."/>
            <person name="Verrier P.J."/>
            <person name="Waters E."/>
            <person name="Wood A."/>
            <person name="Yang L."/>
            <person name="Cove D."/>
            <person name="Cuming A."/>
            <person name="Hasebe M."/>
            <person name="Lucas S."/>
            <person name="Mishler D.B."/>
            <person name="Reski R."/>
            <person name="Grigoriev I."/>
            <person name="Quatrano R.S."/>
            <person name="Boore J.L."/>
        </authorList>
    </citation>
    <scope>NUCLEOTIDE SEQUENCE [LARGE SCALE GENOMIC DNA]</scope>
    <source>
        <strain evidence="1 2">cv. Gransden 2004</strain>
    </source>
</reference>
<dbReference type="EMBL" id="ABEU02000010">
    <property type="status" value="NOT_ANNOTATED_CDS"/>
    <property type="molecule type" value="Genomic_DNA"/>
</dbReference>
<dbReference type="InterPro" id="IPR007263">
    <property type="entry name" value="DCC1-like"/>
</dbReference>
<dbReference type="Proteomes" id="UP000006727">
    <property type="component" value="Chromosome 10"/>
</dbReference>
<dbReference type="Gramene" id="Pp3c10_1390V3.5">
    <property type="protein sequence ID" value="Pp3c10_1390V3.5"/>
    <property type="gene ID" value="Pp3c10_1390"/>
</dbReference>
<gene>
    <name evidence="1" type="primary">LOC112287250</name>
</gene>
<dbReference type="Pfam" id="PF04134">
    <property type="entry name" value="DCC1-like"/>
    <property type="match status" value="1"/>
</dbReference>
<evidence type="ECO:0000313" key="1">
    <source>
        <dbReference type="EnsemblPlants" id="Pp3c10_1390V3.5"/>
    </source>
</evidence>
<accession>A0A7I4A1L7</accession>
<dbReference type="PANTHER" id="PTHR33639:SF1">
    <property type="entry name" value="T23E23.25"/>
    <property type="match status" value="1"/>
</dbReference>
<dbReference type="EnsemblPlants" id="Pp3c10_1390V3.5">
    <property type="protein sequence ID" value="Pp3c10_1390V3.5"/>
    <property type="gene ID" value="Pp3c10_1390"/>
</dbReference>
<proteinExistence type="predicted"/>
<sequence length="242" mass="27560">MAVVDEARDPVYRLSCWISCRLPTNLDPIFSMQVQPSMLVQRYSVDKSLFKLAVGNLAVRSQGRGRLWETFGGRRGFQDYATTPENVLNLKPCVVIYDGVCHLCNAGVNWVIRVDKKKAISFCAVQSKAAEPYLLLCGVTREDVLRRFVFIEGPGEIHHASTAALKVASYLPFPYSALSVFFVIPATIRNAVYDYVAKRRYRWFGQSKECILPSSDVLDRFIDKLEIQKKMTEDQYNEQVQD</sequence>
<dbReference type="PANTHER" id="PTHR33639">
    <property type="entry name" value="THIOL-DISULFIDE OXIDOREDUCTASE DCC"/>
    <property type="match status" value="1"/>
</dbReference>
<dbReference type="GeneID" id="112287250"/>
<dbReference type="AlphaFoldDB" id="A0A7I4A1L7"/>
<dbReference type="InterPro" id="IPR052927">
    <property type="entry name" value="DCC_oxidoreductase"/>
</dbReference>
<name>A0A7I4A1L7_PHYPA</name>
<dbReference type="RefSeq" id="XP_024385846.1">
    <property type="nucleotide sequence ID" value="XM_024530078.2"/>
</dbReference>
<protein>
    <recommendedName>
        <fullName evidence="3">DUF393 domain-containing protein</fullName>
    </recommendedName>
</protein>
<evidence type="ECO:0000313" key="2">
    <source>
        <dbReference type="Proteomes" id="UP000006727"/>
    </source>
</evidence>